<dbReference type="RefSeq" id="WP_055657613.1">
    <property type="nucleotide sequence ID" value="NZ_CXST01000002.1"/>
</dbReference>
<evidence type="ECO:0000313" key="1">
    <source>
        <dbReference type="EMBL" id="CTQ44791.1"/>
    </source>
</evidence>
<evidence type="ECO:0000313" key="2">
    <source>
        <dbReference type="Proteomes" id="UP000048926"/>
    </source>
</evidence>
<dbReference type="OrthoDB" id="8454061at2"/>
<protein>
    <submittedName>
        <fullName evidence="1">Uncharacterized protein</fullName>
    </submittedName>
</protein>
<sequence>MKICALTNGVMRVAYPVGGSAYKCFPSGSNLAADALTFETVVEAAEFLIKNPTWGIRMNPGAAIIYDNIQIHR</sequence>
<proteinExistence type="predicted"/>
<reference evidence="2" key="1">
    <citation type="submission" date="2015-07" db="EMBL/GenBank/DDBJ databases">
        <authorList>
            <person name="Rodrigo-Torres Lidia"/>
            <person name="Arahal R.David."/>
        </authorList>
    </citation>
    <scope>NUCLEOTIDE SEQUENCE [LARGE SCALE GENOMIC DNA]</scope>
    <source>
        <strain evidence="2">CECT 4801</strain>
    </source>
</reference>
<dbReference type="AlphaFoldDB" id="A0A0M6Y6Z7"/>
<name>A0A0M6Y6Z7_9HYPH</name>
<keyword evidence="2" id="KW-1185">Reference proteome</keyword>
<gene>
    <name evidence="1" type="ORF">LAL4801_03238</name>
</gene>
<dbReference type="EMBL" id="CXST01000002">
    <property type="protein sequence ID" value="CTQ44791.1"/>
    <property type="molecule type" value="Genomic_DNA"/>
</dbReference>
<organism evidence="1 2">
    <name type="scientific">Roseibium aggregatum</name>
    <dbReference type="NCBI Taxonomy" id="187304"/>
    <lineage>
        <taxon>Bacteria</taxon>
        <taxon>Pseudomonadati</taxon>
        <taxon>Pseudomonadota</taxon>
        <taxon>Alphaproteobacteria</taxon>
        <taxon>Hyphomicrobiales</taxon>
        <taxon>Stappiaceae</taxon>
        <taxon>Roseibium</taxon>
    </lineage>
</organism>
<accession>A0A0M6Y6Z7</accession>
<dbReference type="Proteomes" id="UP000048926">
    <property type="component" value="Unassembled WGS sequence"/>
</dbReference>